<protein>
    <recommendedName>
        <fullName evidence="4">Transmembrane protein</fullName>
    </recommendedName>
</protein>
<comment type="caution">
    <text evidence="2">The sequence shown here is derived from an EMBL/GenBank/DDBJ whole genome shotgun (WGS) entry which is preliminary data.</text>
</comment>
<evidence type="ECO:0000256" key="1">
    <source>
        <dbReference type="SAM" id="Phobius"/>
    </source>
</evidence>
<dbReference type="RefSeq" id="WP_164464539.1">
    <property type="nucleotide sequence ID" value="NZ_JBHRSX010000032.1"/>
</dbReference>
<name>A0ABV7K3G8_9ALTE</name>
<accession>A0ABV7K3G8</accession>
<evidence type="ECO:0000313" key="2">
    <source>
        <dbReference type="EMBL" id="MFC3202896.1"/>
    </source>
</evidence>
<feature type="transmembrane region" description="Helical" evidence="1">
    <location>
        <begin position="75"/>
        <end position="98"/>
    </location>
</feature>
<evidence type="ECO:0000313" key="3">
    <source>
        <dbReference type="Proteomes" id="UP001595477"/>
    </source>
</evidence>
<sequence>MDEQPWRTIYLIAFFVVCLIPVITLIILLAVRLTNPSFIRHRKPLSVFSAGMFMLMLCAWLGMEFSLPKSINIRLDLFIVIPASAVQMVLIALSGYFYGRGPKEAA</sequence>
<gene>
    <name evidence="2" type="ORF">ACFOEW_13845</name>
</gene>
<keyword evidence="1" id="KW-1133">Transmembrane helix</keyword>
<keyword evidence="3" id="KW-1185">Reference proteome</keyword>
<evidence type="ECO:0008006" key="4">
    <source>
        <dbReference type="Google" id="ProtNLM"/>
    </source>
</evidence>
<keyword evidence="1" id="KW-0472">Membrane</keyword>
<feature type="transmembrane region" description="Helical" evidence="1">
    <location>
        <begin position="12"/>
        <end position="33"/>
    </location>
</feature>
<dbReference type="Proteomes" id="UP001595477">
    <property type="component" value="Unassembled WGS sequence"/>
</dbReference>
<reference evidence="3" key="1">
    <citation type="journal article" date="2019" name="Int. J. Syst. Evol. Microbiol.">
        <title>The Global Catalogue of Microorganisms (GCM) 10K type strain sequencing project: providing services to taxonomists for standard genome sequencing and annotation.</title>
        <authorList>
            <consortium name="The Broad Institute Genomics Platform"/>
            <consortium name="The Broad Institute Genome Sequencing Center for Infectious Disease"/>
            <person name="Wu L."/>
            <person name="Ma J."/>
        </authorList>
    </citation>
    <scope>NUCLEOTIDE SEQUENCE [LARGE SCALE GENOMIC DNA]</scope>
    <source>
        <strain evidence="3">KCTC 52449</strain>
    </source>
</reference>
<feature type="transmembrane region" description="Helical" evidence="1">
    <location>
        <begin position="45"/>
        <end position="63"/>
    </location>
</feature>
<proteinExistence type="predicted"/>
<organism evidence="2 3">
    <name type="scientific">Alteromonas oceani</name>
    <dbReference type="NCBI Taxonomy" id="2071609"/>
    <lineage>
        <taxon>Bacteria</taxon>
        <taxon>Pseudomonadati</taxon>
        <taxon>Pseudomonadota</taxon>
        <taxon>Gammaproteobacteria</taxon>
        <taxon>Alteromonadales</taxon>
        <taxon>Alteromonadaceae</taxon>
        <taxon>Alteromonas/Salinimonas group</taxon>
        <taxon>Alteromonas</taxon>
    </lineage>
</organism>
<dbReference type="EMBL" id="JBHRSX010000032">
    <property type="protein sequence ID" value="MFC3202896.1"/>
    <property type="molecule type" value="Genomic_DNA"/>
</dbReference>
<keyword evidence="1" id="KW-0812">Transmembrane</keyword>